<feature type="compositionally biased region" description="Polar residues" evidence="3">
    <location>
        <begin position="234"/>
        <end position="247"/>
    </location>
</feature>
<sequence length="759" mass="82952">MDIMSVCVASNGSVTDVVNRNGPAPPNSLSLHTSHNELLNSEVSLTEVKNNTPPKCRKKYALTSIQSAMGLSEPAAQPPLGNAATTTTSSANPKLAKNGENQLRKAAEQDLNKNFTKSTTVSGRNIISEQLEGKEIKSNQPKRTKSFLNDFVDLEGETLLNERNSKEGQDPPALNGDDLPPFKYQNEPASPEESQISMASSSPETKKDQPKTGAKTDCALNRIQSLVPSDEDSSWTTLSQDSASLSSPEEAADIWSDQSFQTDPDLPPGWKKINDIGGIYYWHIPTGTTQWERPVSLSADIQGSRNGSLSSVTPSPTPENEQAETQNEVFHRPAIWPASSASEDSAEQPAISSSDSTVPSCGFVNSCYFDLQAATVNPDPSLKEFEGATLRYASLKLRNVSQSDEEDSCSINSDPEVKCFAVRSLGWVEMAEEDLAPGKSSVAVNNCIRQLSYCKNDIRDTVGIWGEGKDMYLILENNMLNLVDPMDRSTLHSQPIVSIRVWGVGRDNGRDFAYVARDKDTRILKCHVFRCDTPAKAIATSLHEICSKIMAERKNAKAVAGSSLQERVSVGLDVPLQDFPTPKTELVQKFHVLYLGMLPVAKPIGMDILNGAIDSLVSASGKEDWMPVILNVADATVTVIKEKKEDEVLVECRVRFLSFMGVGRDIHTFAFIMDSGNQHFESHVFWCEPNAGDVSEAVQAACMLRYQKCLVARPPSQKARSASPPTDSVTRRVTTSVKRGVLSLIDTLKQKRPVAELPQ</sequence>
<feature type="domain" description="WW" evidence="5">
    <location>
        <begin position="264"/>
        <end position="296"/>
    </location>
</feature>
<dbReference type="CDD" id="cd01272">
    <property type="entry name" value="PTB1_Fe65"/>
    <property type="match status" value="1"/>
</dbReference>
<dbReference type="Pfam" id="PF00640">
    <property type="entry name" value="PID"/>
    <property type="match status" value="2"/>
</dbReference>
<gene>
    <name evidence="6" type="ORF">EOD39_4261</name>
</gene>
<dbReference type="SMART" id="SM00456">
    <property type="entry name" value="WW"/>
    <property type="match status" value="1"/>
</dbReference>
<dbReference type="PROSITE" id="PS01179">
    <property type="entry name" value="PID"/>
    <property type="match status" value="2"/>
</dbReference>
<feature type="compositionally biased region" description="Polar residues" evidence="3">
    <location>
        <begin position="192"/>
        <end position="203"/>
    </location>
</feature>
<dbReference type="PROSITE" id="PS50020">
    <property type="entry name" value="WW_DOMAIN_2"/>
    <property type="match status" value="1"/>
</dbReference>
<dbReference type="GO" id="GO:0001540">
    <property type="term" value="F:amyloid-beta binding"/>
    <property type="evidence" value="ECO:0007669"/>
    <property type="project" value="InterPro"/>
</dbReference>
<dbReference type="FunFam" id="2.30.29.30:FF:000034">
    <property type="entry name" value="amyloid beta A4 precursor protein-binding family B member 2"/>
    <property type="match status" value="1"/>
</dbReference>
<dbReference type="Gene3D" id="2.20.70.10">
    <property type="match status" value="1"/>
</dbReference>
<evidence type="ECO:0000256" key="2">
    <source>
        <dbReference type="ARBA" id="ARBA00022737"/>
    </source>
</evidence>
<dbReference type="PROSITE" id="PS01159">
    <property type="entry name" value="WW_DOMAIN_1"/>
    <property type="match status" value="1"/>
</dbReference>
<dbReference type="InterPro" id="IPR001202">
    <property type="entry name" value="WW_dom"/>
</dbReference>
<dbReference type="CDD" id="cd01271">
    <property type="entry name" value="PTB2_Fe65"/>
    <property type="match status" value="1"/>
</dbReference>
<dbReference type="InterPro" id="IPR036020">
    <property type="entry name" value="WW_dom_sf"/>
</dbReference>
<dbReference type="Pfam" id="PF00397">
    <property type="entry name" value="WW"/>
    <property type="match status" value="1"/>
</dbReference>
<dbReference type="GO" id="GO:0006355">
    <property type="term" value="P:regulation of DNA-templated transcription"/>
    <property type="evidence" value="ECO:0007669"/>
    <property type="project" value="TreeGrafter"/>
</dbReference>
<accession>A0A444UJD3</accession>
<proteinExistence type="predicted"/>
<dbReference type="FunFam" id="2.30.29.30:FF:000019">
    <property type="entry name" value="Amyloid beta (A4) precursor protein-binding, family B, member 1 (Fe65)"/>
    <property type="match status" value="1"/>
</dbReference>
<organism evidence="6 7">
    <name type="scientific">Acipenser ruthenus</name>
    <name type="common">Sterlet sturgeon</name>
    <dbReference type="NCBI Taxonomy" id="7906"/>
    <lineage>
        <taxon>Eukaryota</taxon>
        <taxon>Metazoa</taxon>
        <taxon>Chordata</taxon>
        <taxon>Craniata</taxon>
        <taxon>Vertebrata</taxon>
        <taxon>Euteleostomi</taxon>
        <taxon>Actinopterygii</taxon>
        <taxon>Chondrostei</taxon>
        <taxon>Acipenseriformes</taxon>
        <taxon>Acipenseridae</taxon>
        <taxon>Acipenser</taxon>
    </lineage>
</organism>
<feature type="domain" description="PID" evidence="4">
    <location>
        <begin position="589"/>
        <end position="715"/>
    </location>
</feature>
<evidence type="ECO:0000259" key="5">
    <source>
        <dbReference type="PROSITE" id="PS50020"/>
    </source>
</evidence>
<dbReference type="AlphaFoldDB" id="A0A444UJD3"/>
<evidence type="ECO:0000313" key="6">
    <source>
        <dbReference type="EMBL" id="RXM35208.1"/>
    </source>
</evidence>
<dbReference type="SMART" id="SM00462">
    <property type="entry name" value="PTB"/>
    <property type="match status" value="2"/>
</dbReference>
<feature type="domain" description="PID" evidence="4">
    <location>
        <begin position="420"/>
        <end position="556"/>
    </location>
</feature>
<dbReference type="InterPro" id="IPR039576">
    <property type="entry name" value="APBB1/2/3"/>
</dbReference>
<evidence type="ECO:0000256" key="1">
    <source>
        <dbReference type="ARBA" id="ARBA00022553"/>
    </source>
</evidence>
<keyword evidence="1" id="KW-0597">Phosphoprotein</keyword>
<protein>
    <submittedName>
        <fullName evidence="6">Amyloid beta A4 protein-binding family B member 2</fullName>
    </submittedName>
</protein>
<keyword evidence="7" id="KW-1185">Reference proteome</keyword>
<feature type="region of interest" description="Disordered" evidence="3">
    <location>
        <begin position="161"/>
        <end position="250"/>
    </location>
</feature>
<dbReference type="CDD" id="cd00201">
    <property type="entry name" value="WW"/>
    <property type="match status" value="1"/>
</dbReference>
<dbReference type="InterPro" id="IPR011993">
    <property type="entry name" value="PH-like_dom_sf"/>
</dbReference>
<dbReference type="SUPFAM" id="SSF50729">
    <property type="entry name" value="PH domain-like"/>
    <property type="match status" value="2"/>
</dbReference>
<dbReference type="Proteomes" id="UP000289886">
    <property type="component" value="Unassembled WGS sequence"/>
</dbReference>
<dbReference type="EMBL" id="SCEB01214462">
    <property type="protein sequence ID" value="RXM35208.1"/>
    <property type="molecule type" value="Genomic_DNA"/>
</dbReference>
<evidence type="ECO:0000313" key="7">
    <source>
        <dbReference type="Proteomes" id="UP000289886"/>
    </source>
</evidence>
<name>A0A444UJD3_ACIRT</name>
<dbReference type="GO" id="GO:0005634">
    <property type="term" value="C:nucleus"/>
    <property type="evidence" value="ECO:0007669"/>
    <property type="project" value="TreeGrafter"/>
</dbReference>
<dbReference type="GO" id="GO:0005737">
    <property type="term" value="C:cytoplasm"/>
    <property type="evidence" value="ECO:0007669"/>
    <property type="project" value="TreeGrafter"/>
</dbReference>
<evidence type="ECO:0000256" key="3">
    <source>
        <dbReference type="SAM" id="MobiDB-lite"/>
    </source>
</evidence>
<dbReference type="PANTHER" id="PTHR14058:SF11">
    <property type="entry name" value="AMYLOID BETA PRECURSOR PROTEIN BINDING FAMILY B MEMBER 2"/>
    <property type="match status" value="1"/>
</dbReference>
<dbReference type="InterPro" id="IPR006020">
    <property type="entry name" value="PTB/PI_dom"/>
</dbReference>
<dbReference type="Gene3D" id="2.30.29.30">
    <property type="entry name" value="Pleckstrin-homology domain (PH domain)/Phosphotyrosine-binding domain (PTB)"/>
    <property type="match status" value="2"/>
</dbReference>
<dbReference type="FunFam" id="2.20.70.10:FF:000003">
    <property type="entry name" value="amyloid beta A4 precursor protein-binding family B member 2"/>
    <property type="match status" value="1"/>
</dbReference>
<dbReference type="SUPFAM" id="SSF51045">
    <property type="entry name" value="WW domain"/>
    <property type="match status" value="1"/>
</dbReference>
<comment type="caution">
    <text evidence="6">The sequence shown here is derived from an EMBL/GenBank/DDBJ whole genome shotgun (WGS) entry which is preliminary data.</text>
</comment>
<evidence type="ECO:0000259" key="4">
    <source>
        <dbReference type="PROSITE" id="PS01179"/>
    </source>
</evidence>
<reference evidence="6 7" key="1">
    <citation type="submission" date="2019-01" db="EMBL/GenBank/DDBJ databases">
        <title>Draft Genome and Complete Hox-Cluster Characterization of the Sterlet Sturgeon (Acipenser ruthenus).</title>
        <authorList>
            <person name="Wei Q."/>
        </authorList>
    </citation>
    <scope>NUCLEOTIDE SEQUENCE [LARGE SCALE GENOMIC DNA]</scope>
    <source>
        <strain evidence="6">WHYD16114868_AA</strain>
        <tissue evidence="6">Blood</tissue>
    </source>
</reference>
<keyword evidence="2" id="KW-0677">Repeat</keyword>
<dbReference type="PANTHER" id="PTHR14058">
    <property type="entry name" value="AMYLOID BETA A4 PRECURSOR PROTEIN-BINDING FAMILY B"/>
    <property type="match status" value="1"/>
</dbReference>
<feature type="region of interest" description="Disordered" evidence="3">
    <location>
        <begin position="72"/>
        <end position="95"/>
    </location>
</feature>
<feature type="region of interest" description="Disordered" evidence="3">
    <location>
        <begin position="301"/>
        <end position="326"/>
    </location>
</feature>